<evidence type="ECO:0000256" key="3">
    <source>
        <dbReference type="ARBA" id="ARBA00023125"/>
    </source>
</evidence>
<dbReference type="AlphaFoldDB" id="A0A1G7XRE4"/>
<dbReference type="STRING" id="440168.SAMN04487974_11057"/>
<dbReference type="Gene3D" id="1.10.10.10">
    <property type="entry name" value="Winged helix-like DNA-binding domain superfamily/Winged helix DNA-binding domain"/>
    <property type="match status" value="1"/>
</dbReference>
<proteinExistence type="inferred from homology"/>
<organism evidence="6 7">
    <name type="scientific">Pelagibacterium luteolum</name>
    <dbReference type="NCBI Taxonomy" id="440168"/>
    <lineage>
        <taxon>Bacteria</taxon>
        <taxon>Pseudomonadati</taxon>
        <taxon>Pseudomonadota</taxon>
        <taxon>Alphaproteobacteria</taxon>
        <taxon>Hyphomicrobiales</taxon>
        <taxon>Devosiaceae</taxon>
        <taxon>Pelagibacterium</taxon>
    </lineage>
</organism>
<dbReference type="InterPro" id="IPR050950">
    <property type="entry name" value="HTH-type_LysR_regulators"/>
</dbReference>
<feature type="domain" description="HTH lysR-type" evidence="5">
    <location>
        <begin position="8"/>
        <end position="65"/>
    </location>
</feature>
<dbReference type="Gene3D" id="3.40.190.10">
    <property type="entry name" value="Periplasmic binding protein-like II"/>
    <property type="match status" value="2"/>
</dbReference>
<dbReference type="Pfam" id="PF03466">
    <property type="entry name" value="LysR_substrate"/>
    <property type="match status" value="1"/>
</dbReference>
<dbReference type="InterPro" id="IPR005119">
    <property type="entry name" value="LysR_subst-bd"/>
</dbReference>
<sequence>MALLDPRIKLRHLACFLETDGRGGVQEAAEALGLTQPAVSKSLAELEAILGVALFDRSRRRLALTDHGALFLRHANASMSALRQGVESLVEAGGAARVVRLGALPTVAVDVVPQAVAGFLAGPLACRVHVESGPSPHLLGLLRGGAIDLVVGRLPSPEVMVGLTFEHLYSEPLVLAVRPDHPLLSATDLTLAMVQGYPALVPPREAIIRGTVETMLLAAGVPSLPREIETVSNSFGRAYTLLTDAVWFISRSVVANDLEKGDLAALPLDMTASHGAIGITTRAGSESAIHTDALIASVRAIVRKREAGP</sequence>
<dbReference type="OrthoDB" id="7492271at2"/>
<dbReference type="GO" id="GO:0005829">
    <property type="term" value="C:cytosol"/>
    <property type="evidence" value="ECO:0007669"/>
    <property type="project" value="TreeGrafter"/>
</dbReference>
<protein>
    <submittedName>
        <fullName evidence="6">LysR family transcriptional regulator, pca operon transcriptional activator</fullName>
    </submittedName>
</protein>
<gene>
    <name evidence="6" type="ORF">SAMN04487974_11057</name>
</gene>
<dbReference type="InterPro" id="IPR036390">
    <property type="entry name" value="WH_DNA-bd_sf"/>
</dbReference>
<dbReference type="GO" id="GO:0003677">
    <property type="term" value="F:DNA binding"/>
    <property type="evidence" value="ECO:0007669"/>
    <property type="project" value="UniProtKB-KW"/>
</dbReference>
<evidence type="ECO:0000313" key="7">
    <source>
        <dbReference type="Proteomes" id="UP000199495"/>
    </source>
</evidence>
<dbReference type="RefSeq" id="WP_090597490.1">
    <property type="nucleotide sequence ID" value="NZ_FNCS01000010.1"/>
</dbReference>
<evidence type="ECO:0000256" key="1">
    <source>
        <dbReference type="ARBA" id="ARBA00009437"/>
    </source>
</evidence>
<dbReference type="InterPro" id="IPR036388">
    <property type="entry name" value="WH-like_DNA-bd_sf"/>
</dbReference>
<dbReference type="EMBL" id="FNCS01000010">
    <property type="protein sequence ID" value="SDG86270.1"/>
    <property type="molecule type" value="Genomic_DNA"/>
</dbReference>
<keyword evidence="4" id="KW-0804">Transcription</keyword>
<dbReference type="FunFam" id="1.10.10.10:FF:000001">
    <property type="entry name" value="LysR family transcriptional regulator"/>
    <property type="match status" value="1"/>
</dbReference>
<name>A0A1G7XRE4_9HYPH</name>
<dbReference type="NCBIfam" id="TIGR02424">
    <property type="entry name" value="TF_pcaQ"/>
    <property type="match status" value="1"/>
</dbReference>
<dbReference type="GO" id="GO:0003700">
    <property type="term" value="F:DNA-binding transcription factor activity"/>
    <property type="evidence" value="ECO:0007669"/>
    <property type="project" value="InterPro"/>
</dbReference>
<comment type="similarity">
    <text evidence="1">Belongs to the LysR transcriptional regulatory family.</text>
</comment>
<evidence type="ECO:0000256" key="2">
    <source>
        <dbReference type="ARBA" id="ARBA00023015"/>
    </source>
</evidence>
<dbReference type="InterPro" id="IPR000847">
    <property type="entry name" value="LysR_HTH_N"/>
</dbReference>
<evidence type="ECO:0000259" key="5">
    <source>
        <dbReference type="PROSITE" id="PS50931"/>
    </source>
</evidence>
<dbReference type="GO" id="GO:0045893">
    <property type="term" value="P:positive regulation of DNA-templated transcription"/>
    <property type="evidence" value="ECO:0007669"/>
    <property type="project" value="InterPro"/>
</dbReference>
<keyword evidence="2" id="KW-0805">Transcription regulation</keyword>
<reference evidence="6 7" key="1">
    <citation type="submission" date="2016-10" db="EMBL/GenBank/DDBJ databases">
        <authorList>
            <person name="de Groot N.N."/>
        </authorList>
    </citation>
    <scope>NUCLEOTIDE SEQUENCE [LARGE SCALE GENOMIC DNA]</scope>
    <source>
        <strain evidence="6 7">CGMCC 1.10267</strain>
    </source>
</reference>
<evidence type="ECO:0000256" key="4">
    <source>
        <dbReference type="ARBA" id="ARBA00023163"/>
    </source>
</evidence>
<dbReference type="Proteomes" id="UP000199495">
    <property type="component" value="Unassembled WGS sequence"/>
</dbReference>
<keyword evidence="7" id="KW-1185">Reference proteome</keyword>
<dbReference type="PANTHER" id="PTHR30419:SF8">
    <property type="entry name" value="NITROGEN ASSIMILATION TRANSCRIPTIONAL ACTIVATOR-RELATED"/>
    <property type="match status" value="1"/>
</dbReference>
<dbReference type="PANTHER" id="PTHR30419">
    <property type="entry name" value="HTH-TYPE TRANSCRIPTIONAL REGULATOR YBHD"/>
    <property type="match status" value="1"/>
</dbReference>
<evidence type="ECO:0000313" key="6">
    <source>
        <dbReference type="EMBL" id="SDG86270.1"/>
    </source>
</evidence>
<dbReference type="Pfam" id="PF00126">
    <property type="entry name" value="HTH_1"/>
    <property type="match status" value="1"/>
</dbReference>
<dbReference type="PRINTS" id="PR00039">
    <property type="entry name" value="HTHLYSR"/>
</dbReference>
<accession>A0A1G7XRE4</accession>
<dbReference type="PROSITE" id="PS50931">
    <property type="entry name" value="HTH_LYSR"/>
    <property type="match status" value="1"/>
</dbReference>
<dbReference type="GO" id="GO:0019619">
    <property type="term" value="P:3,4-dihydroxybenzoate catabolic process"/>
    <property type="evidence" value="ECO:0007669"/>
    <property type="project" value="InterPro"/>
</dbReference>
<keyword evidence="3" id="KW-0238">DNA-binding</keyword>
<dbReference type="SUPFAM" id="SSF46785">
    <property type="entry name" value="Winged helix' DNA-binding domain"/>
    <property type="match status" value="1"/>
</dbReference>
<dbReference type="InterPro" id="IPR012787">
    <property type="entry name" value="TF_PcaQ"/>
</dbReference>
<dbReference type="SUPFAM" id="SSF53850">
    <property type="entry name" value="Periplasmic binding protein-like II"/>
    <property type="match status" value="1"/>
</dbReference>